<gene>
    <name evidence="1" type="ORF">SE17_31040</name>
</gene>
<comment type="caution">
    <text evidence="1">The sequence shown here is derived from an EMBL/GenBank/DDBJ whole genome shotgun (WGS) entry which is preliminary data.</text>
</comment>
<keyword evidence="2" id="KW-1185">Reference proteome</keyword>
<accession>A0A0P9DAW1</accession>
<proteinExistence type="predicted"/>
<reference evidence="1 2" key="1">
    <citation type="submission" date="2015-09" db="EMBL/GenBank/DDBJ databases">
        <title>Draft genome sequence of Kouleothrix aurantiaca JCM 19913.</title>
        <authorList>
            <person name="Hemp J."/>
        </authorList>
    </citation>
    <scope>NUCLEOTIDE SEQUENCE [LARGE SCALE GENOMIC DNA]</scope>
    <source>
        <strain evidence="1 2">COM-B</strain>
    </source>
</reference>
<name>A0A0P9DAW1_9CHLR</name>
<dbReference type="EMBL" id="LJCR01001793">
    <property type="protein sequence ID" value="KPV49715.1"/>
    <property type="molecule type" value="Genomic_DNA"/>
</dbReference>
<evidence type="ECO:0000313" key="2">
    <source>
        <dbReference type="Proteomes" id="UP000050509"/>
    </source>
</evidence>
<dbReference type="AlphaFoldDB" id="A0A0P9DAW1"/>
<dbReference type="Proteomes" id="UP000050509">
    <property type="component" value="Unassembled WGS sequence"/>
</dbReference>
<evidence type="ECO:0000313" key="1">
    <source>
        <dbReference type="EMBL" id="KPV49715.1"/>
    </source>
</evidence>
<organism evidence="1 2">
    <name type="scientific">Kouleothrix aurantiaca</name>
    <dbReference type="NCBI Taxonomy" id="186479"/>
    <lineage>
        <taxon>Bacteria</taxon>
        <taxon>Bacillati</taxon>
        <taxon>Chloroflexota</taxon>
        <taxon>Chloroflexia</taxon>
        <taxon>Chloroflexales</taxon>
        <taxon>Roseiflexineae</taxon>
        <taxon>Roseiflexaceae</taxon>
        <taxon>Kouleothrix</taxon>
    </lineage>
</organism>
<protein>
    <submittedName>
        <fullName evidence="1">Uncharacterized protein</fullName>
    </submittedName>
</protein>
<sequence length="160" mass="17417">MTTIAELDKKIAEFEATLSQPLPEVVLDSLRTKIAELREERARLTHAGVQNTVNNSGTIHGSVMGANYGTTNNNYYGTAPSTPARPPTREEEIAEQQELLARHRSTLSAHLRRLAIVGSAFAPPEVFFGIREARGGIARARAALEGYGVAIEAHPDDVER</sequence>